<evidence type="ECO:0000313" key="5">
    <source>
        <dbReference type="EMBL" id="KAE9180029.1"/>
    </source>
</evidence>
<dbReference type="AlphaFoldDB" id="A0A6A3WYP1"/>
<dbReference type="Proteomes" id="UP000488956">
    <property type="component" value="Unassembled WGS sequence"/>
</dbReference>
<gene>
    <name evidence="6" type="ORF">PF002_g24443</name>
    <name evidence="5" type="ORF">PF005_g23450</name>
    <name evidence="4" type="ORF">PF006_g22596</name>
    <name evidence="2" type="ORF">PF007_g23451</name>
    <name evidence="1" type="ORF">PF009_g24205</name>
    <name evidence="3" type="ORF">PF010_g22723</name>
</gene>
<comment type="caution">
    <text evidence="6">The sequence shown here is derived from an EMBL/GenBank/DDBJ whole genome shotgun (WGS) entry which is preliminary data.</text>
</comment>
<dbReference type="Proteomes" id="UP000433483">
    <property type="component" value="Unassembled WGS sequence"/>
</dbReference>
<dbReference type="EMBL" id="QXGB01002234">
    <property type="protein sequence ID" value="KAE9180029.1"/>
    <property type="molecule type" value="Genomic_DNA"/>
</dbReference>
<evidence type="ECO:0000313" key="1">
    <source>
        <dbReference type="EMBL" id="KAE8925587.1"/>
    </source>
</evidence>
<name>A0A6A3WYP1_9STRA</name>
<keyword evidence="8" id="KW-1185">Reference proteome</keyword>
<protein>
    <submittedName>
        <fullName evidence="6">Uncharacterized protein</fullName>
    </submittedName>
</protein>
<evidence type="ECO:0000313" key="4">
    <source>
        <dbReference type="EMBL" id="KAE9101793.1"/>
    </source>
</evidence>
<evidence type="ECO:0000313" key="3">
    <source>
        <dbReference type="EMBL" id="KAE9079533.1"/>
    </source>
</evidence>
<evidence type="ECO:0000313" key="10">
    <source>
        <dbReference type="Proteomes" id="UP000440732"/>
    </source>
</evidence>
<dbReference type="Proteomes" id="UP000440732">
    <property type="component" value="Unassembled WGS sequence"/>
</dbReference>
<dbReference type="EMBL" id="QXGD01002229">
    <property type="protein sequence ID" value="KAE9191629.1"/>
    <property type="molecule type" value="Genomic_DNA"/>
</dbReference>
<proteinExistence type="predicted"/>
<accession>A0A6A3WYP1</accession>
<dbReference type="EMBL" id="QXFX01002204">
    <property type="protein sequence ID" value="KAE9079533.1"/>
    <property type="molecule type" value="Genomic_DNA"/>
</dbReference>
<evidence type="ECO:0000313" key="6">
    <source>
        <dbReference type="EMBL" id="KAE9191629.1"/>
    </source>
</evidence>
<dbReference type="OrthoDB" id="121607at2759"/>
<dbReference type="Proteomes" id="UP000440367">
    <property type="component" value="Unassembled WGS sequence"/>
</dbReference>
<evidence type="ECO:0000313" key="2">
    <source>
        <dbReference type="EMBL" id="KAE9079433.1"/>
    </source>
</evidence>
<evidence type="ECO:0000313" key="7">
    <source>
        <dbReference type="Proteomes" id="UP000429523"/>
    </source>
</evidence>
<evidence type="ECO:0000313" key="8">
    <source>
        <dbReference type="Proteomes" id="UP000433483"/>
    </source>
</evidence>
<dbReference type="Proteomes" id="UP000429523">
    <property type="component" value="Unassembled WGS sequence"/>
</dbReference>
<reference evidence="7 8" key="1">
    <citation type="submission" date="2018-08" db="EMBL/GenBank/DDBJ databases">
        <title>Genomic investigation of the strawberry pathogen Phytophthora fragariae indicates pathogenicity is determined by transcriptional variation in three key races.</title>
        <authorList>
            <person name="Adams T.M."/>
            <person name="Armitage A.D."/>
            <person name="Sobczyk M.K."/>
            <person name="Bates H.J."/>
            <person name="Dunwell J.M."/>
            <person name="Nellist C.F."/>
            <person name="Harrison R.J."/>
        </authorList>
    </citation>
    <scope>NUCLEOTIDE SEQUENCE [LARGE SCALE GENOMIC DNA]</scope>
    <source>
        <strain evidence="6 9">BC-1</strain>
        <strain evidence="5 8">NOV-27</strain>
        <strain evidence="4 10">NOV-5</strain>
        <strain evidence="2 11">NOV-71</strain>
        <strain evidence="1 7">NOV-9</strain>
        <strain evidence="3 12">ONT-3</strain>
    </source>
</reference>
<dbReference type="EMBL" id="QXFZ01002216">
    <property type="protein sequence ID" value="KAE9079433.1"/>
    <property type="molecule type" value="Genomic_DNA"/>
</dbReference>
<dbReference type="EMBL" id="QXGF01002228">
    <property type="protein sequence ID" value="KAE8925587.1"/>
    <property type="molecule type" value="Genomic_DNA"/>
</dbReference>
<sequence>MTPVNVLDLAGSWHSAGQESYFAAVSHTQSTTWVKEVFHSVFREVTAVASAVVNYLNASSSKWLMRANKAMEDTYGKKGVRSLLPLYTTRWNSMQRCFALLLRVRTALTVFAVADRDDAEFPDELTLLGDNEFWAKLEDAEQII</sequence>
<evidence type="ECO:0000313" key="11">
    <source>
        <dbReference type="Proteomes" id="UP000441208"/>
    </source>
</evidence>
<dbReference type="Proteomes" id="UP000441208">
    <property type="component" value="Unassembled WGS sequence"/>
</dbReference>
<dbReference type="EMBL" id="QXGA01002215">
    <property type="protein sequence ID" value="KAE9101793.1"/>
    <property type="molecule type" value="Genomic_DNA"/>
</dbReference>
<evidence type="ECO:0000313" key="9">
    <source>
        <dbReference type="Proteomes" id="UP000440367"/>
    </source>
</evidence>
<organism evidence="6 9">
    <name type="scientific">Phytophthora fragariae</name>
    <dbReference type="NCBI Taxonomy" id="53985"/>
    <lineage>
        <taxon>Eukaryota</taxon>
        <taxon>Sar</taxon>
        <taxon>Stramenopiles</taxon>
        <taxon>Oomycota</taxon>
        <taxon>Peronosporomycetes</taxon>
        <taxon>Peronosporales</taxon>
        <taxon>Peronosporaceae</taxon>
        <taxon>Phytophthora</taxon>
    </lineage>
</organism>
<evidence type="ECO:0000313" key="12">
    <source>
        <dbReference type="Proteomes" id="UP000488956"/>
    </source>
</evidence>